<evidence type="ECO:0000256" key="1">
    <source>
        <dbReference type="SAM" id="Phobius"/>
    </source>
</evidence>
<accession>A0A955LHJ4</accession>
<keyword evidence="1" id="KW-0812">Transmembrane</keyword>
<dbReference type="EMBL" id="JAGQKX010000142">
    <property type="protein sequence ID" value="MCA9390593.1"/>
    <property type="molecule type" value="Genomic_DNA"/>
</dbReference>
<reference evidence="2" key="2">
    <citation type="journal article" date="2021" name="Microbiome">
        <title>Successional dynamics and alternative stable states in a saline activated sludge microbial community over 9 years.</title>
        <authorList>
            <person name="Wang Y."/>
            <person name="Ye J."/>
            <person name="Ju F."/>
            <person name="Liu L."/>
            <person name="Boyd J.A."/>
            <person name="Deng Y."/>
            <person name="Parks D.H."/>
            <person name="Jiang X."/>
            <person name="Yin X."/>
            <person name="Woodcroft B.J."/>
            <person name="Tyson G.W."/>
            <person name="Hugenholtz P."/>
            <person name="Polz M.F."/>
            <person name="Zhang T."/>
        </authorList>
    </citation>
    <scope>NUCLEOTIDE SEQUENCE</scope>
    <source>
        <strain evidence="2">HKST-UBA01</strain>
    </source>
</reference>
<proteinExistence type="predicted"/>
<reference evidence="2" key="1">
    <citation type="submission" date="2020-04" db="EMBL/GenBank/DDBJ databases">
        <authorList>
            <person name="Zhang T."/>
        </authorList>
    </citation>
    <scope>NUCLEOTIDE SEQUENCE</scope>
    <source>
        <strain evidence="2">HKST-UBA01</strain>
    </source>
</reference>
<feature type="transmembrane region" description="Helical" evidence="1">
    <location>
        <begin position="44"/>
        <end position="65"/>
    </location>
</feature>
<name>A0A955LHJ4_UNCKA</name>
<feature type="transmembrane region" description="Helical" evidence="1">
    <location>
        <begin position="72"/>
        <end position="97"/>
    </location>
</feature>
<gene>
    <name evidence="2" type="ORF">KC571_04270</name>
</gene>
<evidence type="ECO:0000313" key="3">
    <source>
        <dbReference type="Proteomes" id="UP000701698"/>
    </source>
</evidence>
<comment type="caution">
    <text evidence="2">The sequence shown here is derived from an EMBL/GenBank/DDBJ whole genome shotgun (WGS) entry which is preliminary data.</text>
</comment>
<sequence>MKKYFLGTAGGWVLILVSFSLQLLHWRVVHEPGIGADDYTHMYVTYIFFRMLGAASMIFFSIKILKIDKKKLLHALFFCIVATVCYVPFFLLTLLFLV</sequence>
<keyword evidence="1" id="KW-1133">Transmembrane helix</keyword>
<dbReference type="Proteomes" id="UP000701698">
    <property type="component" value="Unassembled WGS sequence"/>
</dbReference>
<organism evidence="2 3">
    <name type="scientific">candidate division WWE3 bacterium</name>
    <dbReference type="NCBI Taxonomy" id="2053526"/>
    <lineage>
        <taxon>Bacteria</taxon>
        <taxon>Katanobacteria</taxon>
    </lineage>
</organism>
<protein>
    <submittedName>
        <fullName evidence="2">Uncharacterized protein</fullName>
    </submittedName>
</protein>
<keyword evidence="1" id="KW-0472">Membrane</keyword>
<dbReference type="AlphaFoldDB" id="A0A955LHJ4"/>
<evidence type="ECO:0000313" key="2">
    <source>
        <dbReference type="EMBL" id="MCA9390593.1"/>
    </source>
</evidence>